<dbReference type="EMBL" id="MF175082">
    <property type="protein sequence ID" value="AWB14598.1"/>
    <property type="molecule type" value="Genomic_DNA"/>
</dbReference>
<sequence>MGALLAIPELIAAAVEGGAEAIAIAGSESAILTGEGAANLGLLSESAAVLDGSIEVSAAAESVLVNTPKVVPELIAIQGGVQAGAGLTGGIASYFLTADSPGELPAQQHTSGGRDVQGYNGAQGSMALQGIPLHALEHGVPGIPDWVLQLVPDLPSLQDIVYRIASGIVSSYYHTGRVIVQRALSEEMQRLLNDLSDGFRYTFETLGRSDPVGAMIDQIQSAHRYFRRREQMLLIEGSDPIPFGEIASRAGEIAGNVAETVSNVVVDVANLPRDGYNALSEGIHRLGQWVQYAGSDGGTGHYSTPSWILYVLQELERELPKIPRTSLKRKDTDNVHNNNRPKKARARKNPSGPKASKSNQKRRSGSVRRRSTRTNNRV</sequence>
<evidence type="ECO:0000313" key="3">
    <source>
        <dbReference type="Proteomes" id="UP000500976"/>
    </source>
</evidence>
<feature type="compositionally biased region" description="Basic residues" evidence="1">
    <location>
        <begin position="359"/>
        <end position="372"/>
    </location>
</feature>
<keyword evidence="3" id="KW-1185">Reference proteome</keyword>
<reference evidence="2" key="1">
    <citation type="submission" date="2017-05" db="EMBL/GenBank/DDBJ databases">
        <authorList>
            <person name="Song R."/>
            <person name="Chenine A.L."/>
            <person name="Ruprecht R.M."/>
        </authorList>
    </citation>
    <scope>NUCLEOTIDE SEQUENCE</scope>
    <source>
        <strain evidence="2">MPoV3/NYC/2015/K003/3347</strain>
    </source>
</reference>
<dbReference type="Pfam" id="PF25627">
    <property type="entry name" value="Polyoma_VP2"/>
    <property type="match status" value="1"/>
</dbReference>
<dbReference type="RefSeq" id="YP_010086827.1">
    <property type="nucleotide sequence ID" value="NC_055488.1"/>
</dbReference>
<dbReference type="InterPro" id="IPR057924">
    <property type="entry name" value="Polyoma_VP2"/>
</dbReference>
<dbReference type="Proteomes" id="UP000500976">
    <property type="component" value="Segment"/>
</dbReference>
<feature type="compositionally biased region" description="Basic residues" evidence="1">
    <location>
        <begin position="339"/>
        <end position="348"/>
    </location>
</feature>
<evidence type="ECO:0000313" key="2">
    <source>
        <dbReference type="EMBL" id="AWB14598.1"/>
    </source>
</evidence>
<proteinExistence type="predicted"/>
<evidence type="ECO:0000256" key="1">
    <source>
        <dbReference type="SAM" id="MobiDB-lite"/>
    </source>
</evidence>
<reference evidence="2" key="2">
    <citation type="journal article" date="2018" name="MBio">
        <title>Viral Diversity of House Mice in New York City.</title>
        <authorList>
            <person name="Willams S.H."/>
            <person name="Che X."/>
            <person name="Garcia J.A."/>
            <person name="Klena J.D."/>
            <person name="Lee B."/>
            <person name="Muller D."/>
            <person name="Ulrich W."/>
            <person name="Corrigan R.M."/>
            <person name="Nichol S."/>
            <person name="Jain K."/>
            <person name="Lipkin W.I."/>
        </authorList>
    </citation>
    <scope>NUCLEOTIDE SEQUENCE [LARGE SCALE GENOMIC DNA]</scope>
    <source>
        <strain evidence="2">MPoV3/NYC/2015/K003/3347</strain>
    </source>
</reference>
<accession>A0A2S0SYY9</accession>
<dbReference type="GeneID" id="65102068"/>
<dbReference type="KEGG" id="vg:65102068"/>
<feature type="region of interest" description="Disordered" evidence="1">
    <location>
        <begin position="322"/>
        <end position="378"/>
    </location>
</feature>
<organism evidence="2">
    <name type="scientific">Mus musculus polyomavirus 3</name>
    <dbReference type="NCBI Taxonomy" id="2171394"/>
    <lineage>
        <taxon>Viruses</taxon>
        <taxon>Monodnaviria</taxon>
        <taxon>Shotokuvirae</taxon>
        <taxon>Cossaviricota</taxon>
        <taxon>Papovaviricetes</taxon>
        <taxon>Sepolyvirales</taxon>
        <taxon>Polyomaviridae</taxon>
        <taxon>Betapolyomavirus</taxon>
        <taxon>Betapolyomavirus tertimuris</taxon>
    </lineage>
</organism>
<protein>
    <submittedName>
        <fullName evidence="2">VP2</fullName>
    </submittedName>
</protein>
<name>A0A2S0SYY9_9POLY</name>